<accession>A0A8J3I9C3</accession>
<dbReference type="Pfam" id="PF13671">
    <property type="entry name" value="AAA_33"/>
    <property type="match status" value="1"/>
</dbReference>
<name>A0A8J3I9C3_9CHLR</name>
<dbReference type="RefSeq" id="WP_220202177.1">
    <property type="nucleotide sequence ID" value="NZ_BNJK01000001.1"/>
</dbReference>
<dbReference type="PANTHER" id="PTHR37807">
    <property type="entry name" value="OS07G0160300 PROTEIN"/>
    <property type="match status" value="1"/>
</dbReference>
<comment type="caution">
    <text evidence="1">The sequence shown here is derived from an EMBL/GenBank/DDBJ whole genome shotgun (WGS) entry which is preliminary data.</text>
</comment>
<dbReference type="Gene3D" id="3.40.50.300">
    <property type="entry name" value="P-loop containing nucleotide triphosphate hydrolases"/>
    <property type="match status" value="1"/>
</dbReference>
<dbReference type="SUPFAM" id="SSF52540">
    <property type="entry name" value="P-loop containing nucleoside triphosphate hydrolases"/>
    <property type="match status" value="1"/>
</dbReference>
<sequence length="183" mass="21310">MTRQSENTLIVMRGYPGTGKSTIARALARTLQAPLLDRDIIRQMAVDLLGEQPEIGRFAYDLLFALSRKQLELNLSVILDTPLTYRRTYEQARELAQSFHIPILVIHCQCSPELQKRRLEGRKGMVSQFQITSWEEWERWKPRFEEYEDNSCIVNTANPIHDSLAHILYCLHELQQQASQPTR</sequence>
<protein>
    <recommendedName>
        <fullName evidence="3">ATP-binding protein</fullName>
    </recommendedName>
</protein>
<dbReference type="InterPro" id="IPR027417">
    <property type="entry name" value="P-loop_NTPase"/>
</dbReference>
<reference evidence="1" key="1">
    <citation type="submission" date="2020-10" db="EMBL/GenBank/DDBJ databases">
        <title>Taxonomic study of unclassified bacteria belonging to the class Ktedonobacteria.</title>
        <authorList>
            <person name="Yabe S."/>
            <person name="Wang C.M."/>
            <person name="Zheng Y."/>
            <person name="Sakai Y."/>
            <person name="Cavaletti L."/>
            <person name="Monciardini P."/>
            <person name="Donadio S."/>
        </authorList>
    </citation>
    <scope>NUCLEOTIDE SEQUENCE</scope>
    <source>
        <strain evidence="1">ID150040</strain>
    </source>
</reference>
<evidence type="ECO:0000313" key="1">
    <source>
        <dbReference type="EMBL" id="GHO91274.1"/>
    </source>
</evidence>
<dbReference type="Proteomes" id="UP000597444">
    <property type="component" value="Unassembled WGS sequence"/>
</dbReference>
<dbReference type="AlphaFoldDB" id="A0A8J3I9C3"/>
<gene>
    <name evidence="1" type="ORF">KSF_013220</name>
</gene>
<proteinExistence type="predicted"/>
<dbReference type="EMBL" id="BNJK01000001">
    <property type="protein sequence ID" value="GHO91274.1"/>
    <property type="molecule type" value="Genomic_DNA"/>
</dbReference>
<evidence type="ECO:0008006" key="3">
    <source>
        <dbReference type="Google" id="ProtNLM"/>
    </source>
</evidence>
<dbReference type="PANTHER" id="PTHR37807:SF3">
    <property type="entry name" value="OS07G0160300 PROTEIN"/>
    <property type="match status" value="1"/>
</dbReference>
<evidence type="ECO:0000313" key="2">
    <source>
        <dbReference type="Proteomes" id="UP000597444"/>
    </source>
</evidence>
<organism evidence="1 2">
    <name type="scientific">Reticulibacter mediterranei</name>
    <dbReference type="NCBI Taxonomy" id="2778369"/>
    <lineage>
        <taxon>Bacteria</taxon>
        <taxon>Bacillati</taxon>
        <taxon>Chloroflexota</taxon>
        <taxon>Ktedonobacteria</taxon>
        <taxon>Ktedonobacterales</taxon>
        <taxon>Reticulibacteraceae</taxon>
        <taxon>Reticulibacter</taxon>
    </lineage>
</organism>
<keyword evidence="2" id="KW-1185">Reference proteome</keyword>